<dbReference type="EMBL" id="BAABJM010000002">
    <property type="protein sequence ID" value="GAA5051196.1"/>
    <property type="molecule type" value="Genomic_DNA"/>
</dbReference>
<name>A0ABP9K6W8_9NOCA</name>
<evidence type="ECO:0000313" key="1">
    <source>
        <dbReference type="EMBL" id="GAA5051196.1"/>
    </source>
</evidence>
<organism evidence="1 2">
    <name type="scientific">Nocardia callitridis</name>
    <dbReference type="NCBI Taxonomy" id="648753"/>
    <lineage>
        <taxon>Bacteria</taxon>
        <taxon>Bacillati</taxon>
        <taxon>Actinomycetota</taxon>
        <taxon>Actinomycetes</taxon>
        <taxon>Mycobacteriales</taxon>
        <taxon>Nocardiaceae</taxon>
        <taxon>Nocardia</taxon>
    </lineage>
</organism>
<accession>A0ABP9K6W8</accession>
<evidence type="ECO:0000313" key="2">
    <source>
        <dbReference type="Proteomes" id="UP001500603"/>
    </source>
</evidence>
<dbReference type="RefSeq" id="WP_345495177.1">
    <property type="nucleotide sequence ID" value="NZ_BAABJM010000002.1"/>
</dbReference>
<gene>
    <name evidence="1" type="ORF">GCM10023318_22290</name>
</gene>
<keyword evidence="2" id="KW-1185">Reference proteome</keyword>
<reference evidence="2" key="1">
    <citation type="journal article" date="2019" name="Int. J. Syst. Evol. Microbiol.">
        <title>The Global Catalogue of Microorganisms (GCM) 10K type strain sequencing project: providing services to taxonomists for standard genome sequencing and annotation.</title>
        <authorList>
            <consortium name="The Broad Institute Genomics Platform"/>
            <consortium name="The Broad Institute Genome Sequencing Center for Infectious Disease"/>
            <person name="Wu L."/>
            <person name="Ma J."/>
        </authorList>
    </citation>
    <scope>NUCLEOTIDE SEQUENCE [LARGE SCALE GENOMIC DNA]</scope>
    <source>
        <strain evidence="2">JCM 18298</strain>
    </source>
</reference>
<protein>
    <submittedName>
        <fullName evidence="1">Uncharacterized protein</fullName>
    </submittedName>
</protein>
<sequence length="65" mass="6847">MLGAHTAERSVGPIHEFIDSPPDAPLTAIARGKSLPLTLATLDPTDAERLAVATRQLLAKPFAQS</sequence>
<proteinExistence type="predicted"/>
<dbReference type="Proteomes" id="UP001500603">
    <property type="component" value="Unassembled WGS sequence"/>
</dbReference>
<comment type="caution">
    <text evidence="1">The sequence shown here is derived from an EMBL/GenBank/DDBJ whole genome shotgun (WGS) entry which is preliminary data.</text>
</comment>